<dbReference type="AlphaFoldDB" id="A0A336N2Q7"/>
<evidence type="ECO:0000313" key="4">
    <source>
        <dbReference type="Proteomes" id="UP000253728"/>
    </source>
</evidence>
<dbReference type="Proteomes" id="UP000253728">
    <property type="component" value="Unassembled WGS sequence"/>
</dbReference>
<evidence type="ECO:0000259" key="1">
    <source>
        <dbReference type="Pfam" id="PF05651"/>
    </source>
</evidence>
<dbReference type="Pfam" id="PF05651">
    <property type="entry name" value="Diacid_rec"/>
    <property type="match status" value="1"/>
</dbReference>
<dbReference type="InterPro" id="IPR008599">
    <property type="entry name" value="Diacid_rec"/>
</dbReference>
<dbReference type="EMBL" id="UFSP01000001">
    <property type="protein sequence ID" value="SSY93746.1"/>
    <property type="molecule type" value="Genomic_DNA"/>
</dbReference>
<evidence type="ECO:0000259" key="2">
    <source>
        <dbReference type="Pfam" id="PF13556"/>
    </source>
</evidence>
<evidence type="ECO:0000313" key="3">
    <source>
        <dbReference type="EMBL" id="SSY93746.1"/>
    </source>
</evidence>
<dbReference type="InterPro" id="IPR042070">
    <property type="entry name" value="PucR_C-HTH_sf"/>
</dbReference>
<proteinExistence type="predicted"/>
<dbReference type="PANTHER" id="PTHR33744:SF15">
    <property type="entry name" value="CARBOHYDRATE DIACID REGULATOR"/>
    <property type="match status" value="1"/>
</dbReference>
<dbReference type="STRING" id="732.ADJ80_11120"/>
<feature type="domain" description="PucR C-terminal helix-turn-helix" evidence="2">
    <location>
        <begin position="308"/>
        <end position="363"/>
    </location>
</feature>
<dbReference type="InterPro" id="IPR025736">
    <property type="entry name" value="PucR_C-HTH_dom"/>
</dbReference>
<dbReference type="PANTHER" id="PTHR33744">
    <property type="entry name" value="CARBOHYDRATE DIACID REGULATOR"/>
    <property type="match status" value="1"/>
</dbReference>
<dbReference type="RefSeq" id="WP_032995331.1">
    <property type="nucleotide sequence ID" value="NZ_MAQF01000032.1"/>
</dbReference>
<dbReference type="GeneID" id="49636578"/>
<accession>A0A336N2Q7</accession>
<name>A0A336N2Q7_AGGAP</name>
<sequence length="367" mass="42189">MQLDKVIAQNIVKRTMSIINCSVNVMDHRGVIIASGNPARLNQLHTGAVLALRQNRVVEVDEKLAEKWNFEAQPGINVPIQYLGHNIGVIGVSGVPEQVKSYAELVKMTAELIVEQHVLLEKESWNRRYKEEFILQLVKGNLSLTEMEEQAKFFSFSLAIPRVVIIIKLLKPSIDSLQQLVSYLEQPQFEQEVAILSLDQIIILQPFSIFSQFDKQLKKLLPEHYLQQDYKIAIGAQLERSVHEQLKVSYHTAMGTLHYGLKHYPRKTLYVFEQYRLPVLLAGIADSWQAEELLKPLKALFQQENAQLLKTLQYYFLSNCDLTLTAQKLFMHPNTLRYRLAKIEQVTNLSFNKIEDKLSLYLSTVLA</sequence>
<dbReference type="Gene3D" id="1.10.10.2840">
    <property type="entry name" value="PucR C-terminal helix-turn-helix domain"/>
    <property type="match status" value="1"/>
</dbReference>
<gene>
    <name evidence="3" type="primary">cdaR</name>
    <name evidence="3" type="ORF">NCTC5908_00530</name>
</gene>
<organism evidence="3 4">
    <name type="scientific">Aggregatibacter aphrophilus</name>
    <name type="common">Haemophilus aphrophilus</name>
    <dbReference type="NCBI Taxonomy" id="732"/>
    <lineage>
        <taxon>Bacteria</taxon>
        <taxon>Pseudomonadati</taxon>
        <taxon>Pseudomonadota</taxon>
        <taxon>Gammaproteobacteria</taxon>
        <taxon>Pasteurellales</taxon>
        <taxon>Pasteurellaceae</taxon>
        <taxon>Aggregatibacter</taxon>
    </lineage>
</organism>
<reference evidence="3 4" key="1">
    <citation type="submission" date="2018-06" db="EMBL/GenBank/DDBJ databases">
        <authorList>
            <consortium name="Pathogen Informatics"/>
            <person name="Doyle S."/>
        </authorList>
    </citation>
    <scope>NUCLEOTIDE SEQUENCE [LARGE SCALE GENOMIC DNA]</scope>
    <source>
        <strain evidence="3 4">NCTC5908</strain>
    </source>
</reference>
<feature type="domain" description="Putative sugar diacid recognition" evidence="1">
    <location>
        <begin position="3"/>
        <end position="137"/>
    </location>
</feature>
<dbReference type="InterPro" id="IPR051448">
    <property type="entry name" value="CdaR-like_regulators"/>
</dbReference>
<dbReference type="Pfam" id="PF13556">
    <property type="entry name" value="HTH_30"/>
    <property type="match status" value="1"/>
</dbReference>
<protein>
    <submittedName>
        <fullName evidence="3">Sugar diacid regulator</fullName>
    </submittedName>
</protein>